<dbReference type="AlphaFoldDB" id="A0A6A6T7T3"/>
<protein>
    <submittedName>
        <fullName evidence="2">Uncharacterized protein</fullName>
    </submittedName>
</protein>
<evidence type="ECO:0000313" key="3">
    <source>
        <dbReference type="Proteomes" id="UP000799324"/>
    </source>
</evidence>
<feature type="region of interest" description="Disordered" evidence="1">
    <location>
        <begin position="176"/>
        <end position="364"/>
    </location>
</feature>
<feature type="compositionally biased region" description="Acidic residues" evidence="1">
    <location>
        <begin position="286"/>
        <end position="296"/>
    </location>
</feature>
<gene>
    <name evidence="2" type="ORF">K491DRAFT_406669</name>
</gene>
<sequence>MAKDDAPPSPPRDALSKPAASTKIPRRPLPLHSASSLPRSKTTPVLPNHDLTPVTQGHARSTMTPLTPTRMTASPNAFPAITAEVEGRKKGHSLLDVFKKDRSSSRENSRMPQSPLPPIALNSPKALKLLGLPAPPQEGVEEHHQGKGAAKTIYLTPDMVQARDDRIAAKLAKEEAEKANANDLPDHGTPKTNRLKKASHVLGISRPKSSGKDKVGPAAIDTADEEIKVERTTDHGALARAPRSMKSAQNSKRRRRGRKRQKSLEAMAPITEASGEAGFVITTREVEEEDIEEDQEEHSGLGVISEYQYAADEARPLAPGTRSSDIPTSRFELEDDDLSSDDSDDTDDDVVQVDEEDEGEAPRELPICHTSTLMKLTKSKLFRRGRPAVAHSILQLTGLSPEPLGSTYRAHFSTSRVSFLTTRKRR</sequence>
<dbReference type="EMBL" id="MU004343">
    <property type="protein sequence ID" value="KAF2655840.1"/>
    <property type="molecule type" value="Genomic_DNA"/>
</dbReference>
<feature type="region of interest" description="Disordered" evidence="1">
    <location>
        <begin position="1"/>
        <end position="75"/>
    </location>
</feature>
<keyword evidence="3" id="KW-1185">Reference proteome</keyword>
<feature type="compositionally biased region" description="Polar residues" evidence="1">
    <location>
        <begin position="33"/>
        <end position="45"/>
    </location>
</feature>
<accession>A0A6A6T7T3</accession>
<evidence type="ECO:0000313" key="2">
    <source>
        <dbReference type="EMBL" id="KAF2655840.1"/>
    </source>
</evidence>
<evidence type="ECO:0000256" key="1">
    <source>
        <dbReference type="SAM" id="MobiDB-lite"/>
    </source>
</evidence>
<feature type="compositionally biased region" description="Acidic residues" evidence="1">
    <location>
        <begin position="333"/>
        <end position="359"/>
    </location>
</feature>
<dbReference type="Proteomes" id="UP000799324">
    <property type="component" value="Unassembled WGS sequence"/>
</dbReference>
<proteinExistence type="predicted"/>
<feature type="compositionally biased region" description="Basic residues" evidence="1">
    <location>
        <begin position="251"/>
        <end position="261"/>
    </location>
</feature>
<reference evidence="2" key="1">
    <citation type="journal article" date="2020" name="Stud. Mycol.">
        <title>101 Dothideomycetes genomes: a test case for predicting lifestyles and emergence of pathogens.</title>
        <authorList>
            <person name="Haridas S."/>
            <person name="Albert R."/>
            <person name="Binder M."/>
            <person name="Bloem J."/>
            <person name="Labutti K."/>
            <person name="Salamov A."/>
            <person name="Andreopoulos B."/>
            <person name="Baker S."/>
            <person name="Barry K."/>
            <person name="Bills G."/>
            <person name="Bluhm B."/>
            <person name="Cannon C."/>
            <person name="Castanera R."/>
            <person name="Culley D."/>
            <person name="Daum C."/>
            <person name="Ezra D."/>
            <person name="Gonzalez J."/>
            <person name="Henrissat B."/>
            <person name="Kuo A."/>
            <person name="Liang C."/>
            <person name="Lipzen A."/>
            <person name="Lutzoni F."/>
            <person name="Magnuson J."/>
            <person name="Mondo S."/>
            <person name="Nolan M."/>
            <person name="Ohm R."/>
            <person name="Pangilinan J."/>
            <person name="Park H.-J."/>
            <person name="Ramirez L."/>
            <person name="Alfaro M."/>
            <person name="Sun H."/>
            <person name="Tritt A."/>
            <person name="Yoshinaga Y."/>
            <person name="Zwiers L.-H."/>
            <person name="Turgeon B."/>
            <person name="Goodwin S."/>
            <person name="Spatafora J."/>
            <person name="Crous P."/>
            <person name="Grigoriev I."/>
        </authorList>
    </citation>
    <scope>NUCLEOTIDE SEQUENCE</scope>
    <source>
        <strain evidence="2">CBS 122681</strain>
    </source>
</reference>
<feature type="compositionally biased region" description="Basic and acidic residues" evidence="1">
    <location>
        <begin position="225"/>
        <end position="234"/>
    </location>
</feature>
<feature type="region of interest" description="Disordered" evidence="1">
    <location>
        <begin position="99"/>
        <end position="119"/>
    </location>
</feature>
<name>A0A6A6T7T3_9PLEO</name>
<feature type="compositionally biased region" description="Basic and acidic residues" evidence="1">
    <location>
        <begin position="99"/>
        <end position="109"/>
    </location>
</feature>
<feature type="compositionally biased region" description="Basic and acidic residues" evidence="1">
    <location>
        <begin position="176"/>
        <end position="189"/>
    </location>
</feature>
<feature type="compositionally biased region" description="Polar residues" evidence="1">
    <location>
        <begin position="53"/>
        <end position="75"/>
    </location>
</feature>
<organism evidence="2 3">
    <name type="scientific">Lophiostoma macrostomum CBS 122681</name>
    <dbReference type="NCBI Taxonomy" id="1314788"/>
    <lineage>
        <taxon>Eukaryota</taxon>
        <taxon>Fungi</taxon>
        <taxon>Dikarya</taxon>
        <taxon>Ascomycota</taxon>
        <taxon>Pezizomycotina</taxon>
        <taxon>Dothideomycetes</taxon>
        <taxon>Pleosporomycetidae</taxon>
        <taxon>Pleosporales</taxon>
        <taxon>Lophiostomataceae</taxon>
        <taxon>Lophiostoma</taxon>
    </lineage>
</organism>